<dbReference type="InterPro" id="IPR015795">
    <property type="entry name" value="Pyrv_Knase_C"/>
</dbReference>
<sequence>MLRKTKIICTLGPATDDPNVLRELMKGGMNVARFNFSHQTHEEHKKRFDQIVAMREELGLPIATLLDTKGPEIRLHKIKGGKVLLKAGQNFTLYTKECLGDENGASITYAGLPEDIQVGTSILIDDGLVALKVTSFDAQKIECTVLNDGSISDRKSINVPDVHLSLPYISEKDEQDIVFGIQTGFDFIAASFVRSAQDIMELRAILNQHNCHWMKIIAKIENRDGVDNIDEIIRLVDGVMVARGDMGVEIPFEQLPAIQKLIIKKAYLAGKQVITATQMLDSMMQNPRPTRAEASDVANAIYDGTSAIMLSGETAAGKWPIESLQTMVKIAEQTERNIHYKKRFAARAAETDQEITNVTNAVSKATVTTAHNLLATAIITVTKSGNTAKMISKFRPNVPIIGGSTDPRVYRQMNLSWGVYPVMLQEKSTTDELFDHVVDMAAQAGYLNSGDLVVITAGVPLGISGTTNLIKVHVVGNILLAGTGITHGNICANLCVAKNEEEARHNFTKGDILVVPQTSNSMIDLIRDSSGIIAEQDGLNSHAAIAGLTLDKPVIIGAQNATTILKNGITVQLDAERGIVSSSDQHAI</sequence>
<dbReference type="EMBL" id="ACEC01000010">
    <property type="protein sequence ID" value="EEG32106.1"/>
    <property type="molecule type" value="Genomic_DNA"/>
</dbReference>
<dbReference type="STRING" id="537013.CLOSTMETH_00257"/>
<dbReference type="Gene3D" id="3.50.30.10">
    <property type="entry name" value="Phosphohistidine domain"/>
    <property type="match status" value="1"/>
</dbReference>
<evidence type="ECO:0000313" key="23">
    <source>
        <dbReference type="Proteomes" id="UP000003340"/>
    </source>
</evidence>
<dbReference type="UniPathway" id="UPA00109">
    <property type="reaction ID" value="UER00188"/>
</dbReference>
<dbReference type="InterPro" id="IPR015806">
    <property type="entry name" value="Pyrv_Knase_insert_dom_sf"/>
</dbReference>
<dbReference type="FunFam" id="3.20.20.60:FF:000025">
    <property type="entry name" value="Pyruvate kinase"/>
    <property type="match status" value="1"/>
</dbReference>
<keyword evidence="11 18" id="KW-0418">Kinase</keyword>
<comment type="similarity">
    <text evidence="5 18">Belongs to the pyruvate kinase family.</text>
</comment>
<dbReference type="AlphaFoldDB" id="C0E8W2"/>
<dbReference type="GO" id="GO:0030955">
    <property type="term" value="F:potassium ion binding"/>
    <property type="evidence" value="ECO:0007669"/>
    <property type="project" value="UniProtKB-UniRule"/>
</dbReference>
<evidence type="ECO:0000313" key="22">
    <source>
        <dbReference type="EMBL" id="EEG32106.1"/>
    </source>
</evidence>
<evidence type="ECO:0000256" key="7">
    <source>
        <dbReference type="ARBA" id="ARBA00018587"/>
    </source>
</evidence>
<evidence type="ECO:0000256" key="5">
    <source>
        <dbReference type="ARBA" id="ARBA00008663"/>
    </source>
</evidence>
<dbReference type="GO" id="GO:0004743">
    <property type="term" value="F:pyruvate kinase activity"/>
    <property type="evidence" value="ECO:0007669"/>
    <property type="project" value="UniProtKB-UniRule"/>
</dbReference>
<dbReference type="Pfam" id="PF02887">
    <property type="entry name" value="PK_C"/>
    <property type="match status" value="1"/>
</dbReference>
<dbReference type="Proteomes" id="UP000003340">
    <property type="component" value="Unassembled WGS sequence"/>
</dbReference>
<evidence type="ECO:0000256" key="9">
    <source>
        <dbReference type="ARBA" id="ARBA00022723"/>
    </source>
</evidence>
<evidence type="ECO:0000259" key="19">
    <source>
        <dbReference type="Pfam" id="PF00224"/>
    </source>
</evidence>
<dbReference type="FunFam" id="2.40.33.10:FF:000001">
    <property type="entry name" value="Pyruvate kinase"/>
    <property type="match status" value="1"/>
</dbReference>
<dbReference type="eggNOG" id="COG0469">
    <property type="taxonomic scope" value="Bacteria"/>
</dbReference>
<feature type="domain" description="Pyruvate kinase barrel" evidence="19">
    <location>
        <begin position="3"/>
        <end position="323"/>
    </location>
</feature>
<keyword evidence="9" id="KW-0479">Metal-binding</keyword>
<dbReference type="InterPro" id="IPR011037">
    <property type="entry name" value="Pyrv_Knase-like_insert_dom_sf"/>
</dbReference>
<dbReference type="GO" id="GO:0000287">
    <property type="term" value="F:magnesium ion binding"/>
    <property type="evidence" value="ECO:0007669"/>
    <property type="project" value="UniProtKB-UniRule"/>
</dbReference>
<evidence type="ECO:0000256" key="8">
    <source>
        <dbReference type="ARBA" id="ARBA00022679"/>
    </source>
</evidence>
<keyword evidence="12" id="KW-0067">ATP-binding</keyword>
<dbReference type="PRINTS" id="PR01050">
    <property type="entry name" value="PYRUVTKNASE"/>
</dbReference>
<dbReference type="NCBIfam" id="TIGR01064">
    <property type="entry name" value="pyruv_kin"/>
    <property type="match status" value="1"/>
</dbReference>
<keyword evidence="8 18" id="KW-0808">Transferase</keyword>
<dbReference type="GO" id="GO:0005524">
    <property type="term" value="F:ATP binding"/>
    <property type="evidence" value="ECO:0007669"/>
    <property type="project" value="UniProtKB-KW"/>
</dbReference>
<keyword evidence="15 18" id="KW-0324">Glycolysis</keyword>
<feature type="domain" description="Pyruvate kinase C-terminal" evidence="21">
    <location>
        <begin position="360"/>
        <end position="473"/>
    </location>
</feature>
<gene>
    <name evidence="22" type="primary">pyk</name>
    <name evidence="22" type="ORF">CLOSTMETH_00257</name>
</gene>
<proteinExistence type="inferred from homology"/>
<keyword evidence="14" id="KW-0630">Potassium</keyword>
<dbReference type="NCBIfam" id="NF004491">
    <property type="entry name" value="PRK05826.1"/>
    <property type="match status" value="1"/>
</dbReference>
<evidence type="ECO:0000256" key="2">
    <source>
        <dbReference type="ARBA" id="ARBA00001958"/>
    </source>
</evidence>
<evidence type="ECO:0000256" key="13">
    <source>
        <dbReference type="ARBA" id="ARBA00022842"/>
    </source>
</evidence>
<dbReference type="GO" id="GO:0016301">
    <property type="term" value="F:kinase activity"/>
    <property type="evidence" value="ECO:0007669"/>
    <property type="project" value="UniProtKB-KW"/>
</dbReference>
<evidence type="ECO:0000259" key="21">
    <source>
        <dbReference type="Pfam" id="PF02887"/>
    </source>
</evidence>
<evidence type="ECO:0000256" key="14">
    <source>
        <dbReference type="ARBA" id="ARBA00022958"/>
    </source>
</evidence>
<accession>C0E8W2</accession>
<dbReference type="SUPFAM" id="SSF51621">
    <property type="entry name" value="Phosphoenolpyruvate/pyruvate domain"/>
    <property type="match status" value="1"/>
</dbReference>
<dbReference type="EC" id="2.7.1.40" evidence="6 17"/>
<dbReference type="InterPro" id="IPR036637">
    <property type="entry name" value="Phosphohistidine_dom_sf"/>
</dbReference>
<dbReference type="Gene3D" id="3.40.1380.20">
    <property type="entry name" value="Pyruvate kinase, C-terminal domain"/>
    <property type="match status" value="1"/>
</dbReference>
<keyword evidence="10" id="KW-0547">Nucleotide-binding</keyword>
<dbReference type="SUPFAM" id="SSF52935">
    <property type="entry name" value="PK C-terminal domain-like"/>
    <property type="match status" value="1"/>
</dbReference>
<reference evidence="22 23" key="2">
    <citation type="submission" date="2009-02" db="EMBL/GenBank/DDBJ databases">
        <title>Draft genome sequence of Clostridium methylpentosum (DSM 5476).</title>
        <authorList>
            <person name="Sudarsanam P."/>
            <person name="Ley R."/>
            <person name="Guruge J."/>
            <person name="Turnbaugh P.J."/>
            <person name="Mahowald M."/>
            <person name="Liep D."/>
            <person name="Gordon J."/>
        </authorList>
    </citation>
    <scope>NUCLEOTIDE SEQUENCE [LARGE SCALE GENOMIC DNA]</scope>
    <source>
        <strain evidence="22 23">DSM 5476</strain>
    </source>
</reference>
<feature type="domain" description="PEP-utilising enzyme mobile" evidence="20">
    <location>
        <begin position="508"/>
        <end position="578"/>
    </location>
</feature>
<dbReference type="Gene3D" id="2.40.33.10">
    <property type="entry name" value="PK beta-barrel domain-like"/>
    <property type="match status" value="1"/>
</dbReference>
<keyword evidence="13 18" id="KW-0460">Magnesium</keyword>
<dbReference type="SUPFAM" id="SSF50800">
    <property type="entry name" value="PK beta-barrel domain-like"/>
    <property type="match status" value="1"/>
</dbReference>
<evidence type="ECO:0000256" key="17">
    <source>
        <dbReference type="NCBIfam" id="TIGR01064"/>
    </source>
</evidence>
<evidence type="ECO:0000256" key="18">
    <source>
        <dbReference type="RuleBase" id="RU000504"/>
    </source>
</evidence>
<dbReference type="InterPro" id="IPR036918">
    <property type="entry name" value="Pyrv_Knase_C_sf"/>
</dbReference>
<dbReference type="InterPro" id="IPR015793">
    <property type="entry name" value="Pyrv_Knase_brl"/>
</dbReference>
<comment type="pathway">
    <text evidence="3 18">Carbohydrate degradation; glycolysis; pyruvate from D-glyceraldehyde 3-phosphate: step 5/5.</text>
</comment>
<dbReference type="SUPFAM" id="SSF52009">
    <property type="entry name" value="Phosphohistidine domain"/>
    <property type="match status" value="1"/>
</dbReference>
<comment type="cofactor">
    <cofactor evidence="1">
        <name>Mg(2+)</name>
        <dbReference type="ChEBI" id="CHEBI:18420"/>
    </cofactor>
</comment>
<evidence type="ECO:0000256" key="10">
    <source>
        <dbReference type="ARBA" id="ARBA00022741"/>
    </source>
</evidence>
<dbReference type="InterPro" id="IPR040442">
    <property type="entry name" value="Pyrv_kinase-like_dom_sf"/>
</dbReference>
<organism evidence="22 23">
    <name type="scientific">[Clostridium] methylpentosum DSM 5476</name>
    <dbReference type="NCBI Taxonomy" id="537013"/>
    <lineage>
        <taxon>Bacteria</taxon>
        <taxon>Bacillati</taxon>
        <taxon>Bacillota</taxon>
        <taxon>Clostridia</taxon>
        <taxon>Eubacteriales</taxon>
        <taxon>Oscillospiraceae</taxon>
        <taxon>Oscillospiraceae incertae sedis</taxon>
    </lineage>
</organism>
<dbReference type="InterPro" id="IPR008279">
    <property type="entry name" value="PEP-util_enz_mobile_dom"/>
</dbReference>
<comment type="caution">
    <text evidence="22">The sequence shown here is derived from an EMBL/GenBank/DDBJ whole genome shotgun (WGS) entry which is preliminary data.</text>
</comment>
<dbReference type="Pfam" id="PF00224">
    <property type="entry name" value="PK"/>
    <property type="match status" value="1"/>
</dbReference>
<reference evidence="22 23" key="1">
    <citation type="submission" date="2009-01" db="EMBL/GenBank/DDBJ databases">
        <authorList>
            <person name="Fulton L."/>
            <person name="Clifton S."/>
            <person name="Fulton B."/>
            <person name="Xu J."/>
            <person name="Minx P."/>
            <person name="Pepin K.H."/>
            <person name="Johnson M."/>
            <person name="Bhonagiri V."/>
            <person name="Nash W.E."/>
            <person name="Mardis E.R."/>
            <person name="Wilson R.K."/>
        </authorList>
    </citation>
    <scope>NUCLEOTIDE SEQUENCE [LARGE SCALE GENOMIC DNA]</scope>
    <source>
        <strain evidence="22 23">DSM 5476</strain>
    </source>
</reference>
<evidence type="ECO:0000259" key="20">
    <source>
        <dbReference type="Pfam" id="PF00391"/>
    </source>
</evidence>
<evidence type="ECO:0000256" key="1">
    <source>
        <dbReference type="ARBA" id="ARBA00001946"/>
    </source>
</evidence>
<dbReference type="Gene3D" id="3.20.20.60">
    <property type="entry name" value="Phosphoenolpyruvate-binding domains"/>
    <property type="match status" value="1"/>
</dbReference>
<comment type="catalytic activity">
    <reaction evidence="18">
        <text>pyruvate + ATP = phosphoenolpyruvate + ADP + H(+)</text>
        <dbReference type="Rhea" id="RHEA:18157"/>
        <dbReference type="ChEBI" id="CHEBI:15361"/>
        <dbReference type="ChEBI" id="CHEBI:15378"/>
        <dbReference type="ChEBI" id="CHEBI:30616"/>
        <dbReference type="ChEBI" id="CHEBI:58702"/>
        <dbReference type="ChEBI" id="CHEBI:456216"/>
        <dbReference type="EC" id="2.7.1.40"/>
    </reaction>
</comment>
<keyword evidence="23" id="KW-1185">Reference proteome</keyword>
<dbReference type="PANTHER" id="PTHR11817">
    <property type="entry name" value="PYRUVATE KINASE"/>
    <property type="match status" value="1"/>
</dbReference>
<dbReference type="HOGENOM" id="CLU_015439_0_2_9"/>
<evidence type="ECO:0000256" key="15">
    <source>
        <dbReference type="ARBA" id="ARBA00023152"/>
    </source>
</evidence>
<evidence type="ECO:0000256" key="11">
    <source>
        <dbReference type="ARBA" id="ARBA00022777"/>
    </source>
</evidence>
<name>C0E8W2_9FIRM</name>
<evidence type="ECO:0000256" key="16">
    <source>
        <dbReference type="ARBA" id="ARBA00023317"/>
    </source>
</evidence>
<protein>
    <recommendedName>
        <fullName evidence="7 17">Pyruvate kinase</fullName>
        <ecNumber evidence="6 17">2.7.1.40</ecNumber>
    </recommendedName>
</protein>
<dbReference type="InterPro" id="IPR015813">
    <property type="entry name" value="Pyrv/PenolPyrv_kinase-like_dom"/>
</dbReference>
<dbReference type="InterPro" id="IPR001697">
    <property type="entry name" value="Pyr_Knase"/>
</dbReference>
<dbReference type="NCBIfam" id="NF004978">
    <property type="entry name" value="PRK06354.1"/>
    <property type="match status" value="1"/>
</dbReference>
<evidence type="ECO:0000256" key="3">
    <source>
        <dbReference type="ARBA" id="ARBA00004997"/>
    </source>
</evidence>
<evidence type="ECO:0000256" key="6">
    <source>
        <dbReference type="ARBA" id="ARBA00012142"/>
    </source>
</evidence>
<comment type="similarity">
    <text evidence="4">In the C-terminal section; belongs to the PEP-utilizing enzyme family.</text>
</comment>
<keyword evidence="16 22" id="KW-0670">Pyruvate</keyword>
<evidence type="ECO:0000256" key="4">
    <source>
        <dbReference type="ARBA" id="ARBA00006237"/>
    </source>
</evidence>
<comment type="cofactor">
    <cofactor evidence="2">
        <name>K(+)</name>
        <dbReference type="ChEBI" id="CHEBI:29103"/>
    </cofactor>
</comment>
<evidence type="ECO:0000256" key="12">
    <source>
        <dbReference type="ARBA" id="ARBA00022840"/>
    </source>
</evidence>
<dbReference type="Pfam" id="PF00391">
    <property type="entry name" value="PEP-utilizers"/>
    <property type="match status" value="1"/>
</dbReference>